<evidence type="ECO:0000313" key="1">
    <source>
        <dbReference type="EMBL" id="RSZ65686.1"/>
    </source>
</evidence>
<accession>A0A430I2K7</accession>
<evidence type="ECO:0000313" key="2">
    <source>
        <dbReference type="Proteomes" id="UP000274907"/>
    </source>
</evidence>
<dbReference type="EMBL" id="RXHJ01000002">
    <property type="protein sequence ID" value="RSZ65686.1"/>
    <property type="molecule type" value="Genomic_DNA"/>
</dbReference>
<name>A0A430I2K7_9CORY</name>
<keyword evidence="2" id="KW-1185">Reference proteome</keyword>
<reference evidence="1 2" key="1">
    <citation type="submission" date="2018-12" db="EMBL/GenBank/DDBJ databases">
        <title>YIM 101343 draft genome.</title>
        <authorList>
            <person name="Chen X."/>
        </authorList>
    </citation>
    <scope>NUCLEOTIDE SEQUENCE [LARGE SCALE GENOMIC DNA]</scope>
    <source>
        <strain evidence="1 2">YIM 101343</strain>
    </source>
</reference>
<protein>
    <recommendedName>
        <fullName evidence="3">Restriction endonuclease</fullName>
    </recommendedName>
</protein>
<evidence type="ECO:0008006" key="3">
    <source>
        <dbReference type="Google" id="ProtNLM"/>
    </source>
</evidence>
<sequence>MSGEEPILDATGSPAGRLIDLWRWAYSGTLGNTQRGVIAEYVVGLAVDGIRGGVKVDWDAFDLLTPDGLKVEVKSAAYLQSWDQTSPSRIQFGIAETVGWTAATNTYAEVLSRQADVYVFCLFTTTERGEANPLDTRQWRFWVTSTAHLAEVVGQQKTISLNALLSRVEPDETDFTGLREAVRRAAR</sequence>
<dbReference type="OrthoDB" id="9803979at2"/>
<dbReference type="AlphaFoldDB" id="A0A430I2K7"/>
<gene>
    <name evidence="1" type="ORF">EAH68_01880</name>
</gene>
<organism evidence="1 2">
    <name type="scientific">Corynebacterium hylobatis</name>
    <dbReference type="NCBI Taxonomy" id="1859290"/>
    <lineage>
        <taxon>Bacteria</taxon>
        <taxon>Bacillati</taxon>
        <taxon>Actinomycetota</taxon>
        <taxon>Actinomycetes</taxon>
        <taxon>Mycobacteriales</taxon>
        <taxon>Corynebacteriaceae</taxon>
        <taxon>Corynebacterium</taxon>
    </lineage>
</organism>
<comment type="caution">
    <text evidence="1">The sequence shown here is derived from an EMBL/GenBank/DDBJ whole genome shotgun (WGS) entry which is preliminary data.</text>
</comment>
<dbReference type="Proteomes" id="UP000274907">
    <property type="component" value="Unassembled WGS sequence"/>
</dbReference>
<proteinExistence type="predicted"/>